<evidence type="ECO:0000313" key="2">
    <source>
        <dbReference type="Proteomes" id="UP001611383"/>
    </source>
</evidence>
<dbReference type="RefSeq" id="WP_395814193.1">
    <property type="nucleotide sequence ID" value="NZ_CP043494.1"/>
</dbReference>
<name>A0ABY9WNS7_9BACT</name>
<accession>A0ABY9WNS7</accession>
<proteinExistence type="predicted"/>
<reference evidence="1 2" key="1">
    <citation type="submission" date="2019-08" db="EMBL/GenBank/DDBJ databases">
        <title>Archangium and Cystobacter genomes.</title>
        <authorList>
            <person name="Chen I.-C.K."/>
            <person name="Wielgoss S."/>
        </authorList>
    </citation>
    <scope>NUCLEOTIDE SEQUENCE [LARGE SCALE GENOMIC DNA]</scope>
    <source>
        <strain evidence="1 2">Cbm 6</strain>
    </source>
</reference>
<sequence>MADTFTASSLVCGVHCGTQHKPQNTTEALRCMRKELTRLYAQEDDRAIFLLAYFVMTTQVNAAVRGVGEFNKVGPIFFDPDWVDQVAGRFAELYFQSLERSLSSAEPSSKAWDLAMKKAAEQGASVLLNLLLGINAHINFDLALGIHESIQQELLALQALDDPREIDRLTLELLARRKFDHDQLNNVLVDAYPRILRVLGREFGGGMGLLSWLFGMYDEIITFTSLRYYRDRVWHNVLGFLSTRYSEDARKVKLRLEWESHQMARFIIKGGLLNDVVYALDKSLRHFRTRRMQKEFQPDLDVKAHDKKKRRMDFRLQRPF</sequence>
<evidence type="ECO:0000313" key="1">
    <source>
        <dbReference type="EMBL" id="WNG43387.1"/>
    </source>
</evidence>
<keyword evidence="2" id="KW-1185">Reference proteome</keyword>
<gene>
    <name evidence="1" type="ORF">F0U60_04210</name>
</gene>
<dbReference type="InterPro" id="IPR046037">
    <property type="entry name" value="DUF5995"/>
</dbReference>
<organism evidence="1 2">
    <name type="scientific">Archangium minus</name>
    <dbReference type="NCBI Taxonomy" id="83450"/>
    <lineage>
        <taxon>Bacteria</taxon>
        <taxon>Pseudomonadati</taxon>
        <taxon>Myxococcota</taxon>
        <taxon>Myxococcia</taxon>
        <taxon>Myxococcales</taxon>
        <taxon>Cystobacterineae</taxon>
        <taxon>Archangiaceae</taxon>
        <taxon>Archangium</taxon>
    </lineage>
</organism>
<dbReference type="Pfam" id="PF19458">
    <property type="entry name" value="DUF5995"/>
    <property type="match status" value="1"/>
</dbReference>
<dbReference type="EMBL" id="CP043494">
    <property type="protein sequence ID" value="WNG43387.1"/>
    <property type="molecule type" value="Genomic_DNA"/>
</dbReference>
<dbReference type="Proteomes" id="UP001611383">
    <property type="component" value="Chromosome"/>
</dbReference>
<protein>
    <submittedName>
        <fullName evidence="1">Uncharacterized protein</fullName>
    </submittedName>
</protein>